<dbReference type="PANTHER" id="PTHR31286:SF167">
    <property type="entry name" value="OS09G0268800 PROTEIN"/>
    <property type="match status" value="1"/>
</dbReference>
<dbReference type="EMBL" id="JADFTS010000008">
    <property type="protein sequence ID" value="KAF9591693.1"/>
    <property type="molecule type" value="Genomic_DNA"/>
</dbReference>
<name>A0A835H4Z9_9MAGN</name>
<dbReference type="InterPro" id="IPR040256">
    <property type="entry name" value="At4g02000-like"/>
</dbReference>
<dbReference type="Pfam" id="PF14111">
    <property type="entry name" value="DUF4283"/>
    <property type="match status" value="1"/>
</dbReference>
<keyword evidence="3" id="KW-1185">Reference proteome</keyword>
<accession>A0A835H4Z9</accession>
<evidence type="ECO:0000259" key="1">
    <source>
        <dbReference type="Pfam" id="PF14111"/>
    </source>
</evidence>
<dbReference type="Proteomes" id="UP000631114">
    <property type="component" value="Unassembled WGS sequence"/>
</dbReference>
<evidence type="ECO:0000313" key="2">
    <source>
        <dbReference type="EMBL" id="KAF9591693.1"/>
    </source>
</evidence>
<gene>
    <name evidence="2" type="ORF">IFM89_005565</name>
</gene>
<feature type="domain" description="DUF4283" evidence="1">
    <location>
        <begin position="15"/>
        <end position="95"/>
    </location>
</feature>
<sequence length="200" mass="23209">MDLPRNLLVQSQSHWIASLIGRLHTNTQENPNDILRGIRQKWNLRRRLDIVVLEENNFILRFEKEQDKQRILRNQPWQILGYLLVLKPFGPNLVPRNIDFNTSPFWITFVGLKLEHQLSVVIERIAAATGRVLKVFPPDNAPRDADGYKARVMIVLNQSLTQGIMVQTVNHGPTWIGFEYIGLPYHNCGNCFMLAHDTYK</sequence>
<reference evidence="2 3" key="1">
    <citation type="submission" date="2020-10" db="EMBL/GenBank/DDBJ databases">
        <title>The Coptis chinensis genome and diversification of protoberbering-type alkaloids.</title>
        <authorList>
            <person name="Wang B."/>
            <person name="Shu S."/>
            <person name="Song C."/>
            <person name="Liu Y."/>
        </authorList>
    </citation>
    <scope>NUCLEOTIDE SEQUENCE [LARGE SCALE GENOMIC DNA]</scope>
    <source>
        <strain evidence="2">HL-2020</strain>
        <tissue evidence="2">Leaf</tissue>
    </source>
</reference>
<comment type="caution">
    <text evidence="2">The sequence shown here is derived from an EMBL/GenBank/DDBJ whole genome shotgun (WGS) entry which is preliminary data.</text>
</comment>
<dbReference type="OrthoDB" id="1750790at2759"/>
<dbReference type="InterPro" id="IPR025558">
    <property type="entry name" value="DUF4283"/>
</dbReference>
<organism evidence="2 3">
    <name type="scientific">Coptis chinensis</name>
    <dbReference type="NCBI Taxonomy" id="261450"/>
    <lineage>
        <taxon>Eukaryota</taxon>
        <taxon>Viridiplantae</taxon>
        <taxon>Streptophyta</taxon>
        <taxon>Embryophyta</taxon>
        <taxon>Tracheophyta</taxon>
        <taxon>Spermatophyta</taxon>
        <taxon>Magnoliopsida</taxon>
        <taxon>Ranunculales</taxon>
        <taxon>Ranunculaceae</taxon>
        <taxon>Coptidoideae</taxon>
        <taxon>Coptis</taxon>
    </lineage>
</organism>
<dbReference type="PANTHER" id="PTHR31286">
    <property type="entry name" value="GLYCINE-RICH CELL WALL STRUCTURAL PROTEIN 1.8-LIKE"/>
    <property type="match status" value="1"/>
</dbReference>
<dbReference type="AlphaFoldDB" id="A0A835H4Z9"/>
<proteinExistence type="predicted"/>
<protein>
    <recommendedName>
        <fullName evidence="1">DUF4283 domain-containing protein</fullName>
    </recommendedName>
</protein>
<evidence type="ECO:0000313" key="3">
    <source>
        <dbReference type="Proteomes" id="UP000631114"/>
    </source>
</evidence>